<protein>
    <recommendedName>
        <fullName evidence="1">HTH cro/C1-type domain-containing protein</fullName>
    </recommendedName>
</protein>
<dbReference type="PROSITE" id="PS50943">
    <property type="entry name" value="HTH_CROC1"/>
    <property type="match status" value="1"/>
</dbReference>
<dbReference type="InterPro" id="IPR010982">
    <property type="entry name" value="Lambda_DNA-bd_dom_sf"/>
</dbReference>
<dbReference type="EMBL" id="CP011112">
    <property type="protein sequence ID" value="AKU19263.1"/>
    <property type="molecule type" value="Genomic_DNA"/>
</dbReference>
<dbReference type="AlphaFoldDB" id="A0A0K1JRQ8"/>
<sequence length="113" mass="12419">MRDARESRDLSYGQLESETGIGKGTLFKIEAGQSRQPDQALLQQIADTLDLPLADLYAAAGYDQADELPTLKPYLRTRYPALPETALHEIAAITKKYGIDPSSTGPRPGEDER</sequence>
<dbReference type="STRING" id="571913.VV02_23940"/>
<dbReference type="Pfam" id="PF01381">
    <property type="entry name" value="HTH_3"/>
    <property type="match status" value="1"/>
</dbReference>
<dbReference type="SMART" id="SM00530">
    <property type="entry name" value="HTH_XRE"/>
    <property type="match status" value="1"/>
</dbReference>
<dbReference type="InterPro" id="IPR001387">
    <property type="entry name" value="Cro/C1-type_HTH"/>
</dbReference>
<evidence type="ECO:0000313" key="3">
    <source>
        <dbReference type="Proteomes" id="UP000066480"/>
    </source>
</evidence>
<organism evidence="2 3">
    <name type="scientific">Luteipulveratus mongoliensis</name>
    <dbReference type="NCBI Taxonomy" id="571913"/>
    <lineage>
        <taxon>Bacteria</taxon>
        <taxon>Bacillati</taxon>
        <taxon>Actinomycetota</taxon>
        <taxon>Actinomycetes</taxon>
        <taxon>Micrococcales</taxon>
        <taxon>Dermacoccaceae</taxon>
        <taxon>Luteipulveratus</taxon>
    </lineage>
</organism>
<feature type="domain" description="HTH cro/C1-type" evidence="1">
    <location>
        <begin position="1"/>
        <end position="56"/>
    </location>
</feature>
<dbReference type="CDD" id="cd00093">
    <property type="entry name" value="HTH_XRE"/>
    <property type="match status" value="1"/>
</dbReference>
<dbReference type="KEGG" id="lmoi:VV02_23940"/>
<evidence type="ECO:0000313" key="2">
    <source>
        <dbReference type="EMBL" id="AKU19263.1"/>
    </source>
</evidence>
<keyword evidence="3" id="KW-1185">Reference proteome</keyword>
<dbReference type="SUPFAM" id="SSF47413">
    <property type="entry name" value="lambda repressor-like DNA-binding domains"/>
    <property type="match status" value="1"/>
</dbReference>
<proteinExistence type="predicted"/>
<name>A0A0K1JRQ8_9MICO</name>
<evidence type="ECO:0000259" key="1">
    <source>
        <dbReference type="PROSITE" id="PS50943"/>
    </source>
</evidence>
<dbReference type="Gene3D" id="1.10.260.40">
    <property type="entry name" value="lambda repressor-like DNA-binding domains"/>
    <property type="match status" value="1"/>
</dbReference>
<reference evidence="2 3" key="1">
    <citation type="submission" date="2015-03" db="EMBL/GenBank/DDBJ databases">
        <title>Luteipulveratus halotolerans sp. nov., a novel actinobacterium (Dermacoccaceae) from Sarawak, Malaysia.</title>
        <authorList>
            <person name="Juboi H."/>
            <person name="Basik A."/>
            <person name="Shamsul S.S."/>
            <person name="Arnold P."/>
            <person name="Schmitt E.K."/>
            <person name="Sanglier J.-J."/>
            <person name="Yeo T."/>
        </authorList>
    </citation>
    <scope>NUCLEOTIDE SEQUENCE [LARGE SCALE GENOMIC DNA]</scope>
    <source>
        <strain evidence="2 3">MN07-A0370</strain>
    </source>
</reference>
<accession>A0A0K1JRQ8</accession>
<gene>
    <name evidence="2" type="ORF">VV02_23940</name>
</gene>
<dbReference type="Proteomes" id="UP000066480">
    <property type="component" value="Chromosome"/>
</dbReference>
<dbReference type="GO" id="GO:0003677">
    <property type="term" value="F:DNA binding"/>
    <property type="evidence" value="ECO:0007669"/>
    <property type="project" value="InterPro"/>
</dbReference>